<keyword evidence="7" id="KW-0539">Nucleus</keyword>
<dbReference type="InterPro" id="IPR016177">
    <property type="entry name" value="DNA-bd_dom_sf"/>
</dbReference>
<sequence length="204" mass="22696">MVKTSATSSSSTTNNAVEPNELKYKGVRKRKWGKYVSEIRLPNSRERIWLGSYDTAEKAARAFDAALFCLRGHNAKFNFPDDPPHIAGGRALTPVQIPADAQDHSNIDMQVVEMENIISPSGGVEEYIDWSFLDTLDSNSTSAGNISDFGIFPEPGDHMYMPPHFTGSDDDNDYDNDNNHNNNNNNNNSDHGSGGNVTYFLWNF</sequence>
<keyword evidence="5" id="KW-0010">Activator</keyword>
<dbReference type="SMART" id="SM00380">
    <property type="entry name" value="AP2"/>
    <property type="match status" value="1"/>
</dbReference>
<dbReference type="SUPFAM" id="SSF54171">
    <property type="entry name" value="DNA-binding domain"/>
    <property type="match status" value="1"/>
</dbReference>
<dbReference type="PROSITE" id="PS51032">
    <property type="entry name" value="AP2_ERF"/>
    <property type="match status" value="1"/>
</dbReference>
<evidence type="ECO:0000313" key="12">
    <source>
        <dbReference type="Proteomes" id="UP001634393"/>
    </source>
</evidence>
<evidence type="ECO:0000256" key="6">
    <source>
        <dbReference type="ARBA" id="ARBA00023163"/>
    </source>
</evidence>
<dbReference type="GO" id="GO:0006952">
    <property type="term" value="P:defense response"/>
    <property type="evidence" value="ECO:0007669"/>
    <property type="project" value="UniProtKB-KW"/>
</dbReference>
<dbReference type="InterPro" id="IPR001471">
    <property type="entry name" value="AP2/ERF_dom"/>
</dbReference>
<dbReference type="FunFam" id="3.30.730.10:FF:000001">
    <property type="entry name" value="Ethylene-responsive transcription factor 2"/>
    <property type="match status" value="1"/>
</dbReference>
<dbReference type="GO" id="GO:0005634">
    <property type="term" value="C:nucleus"/>
    <property type="evidence" value="ECO:0007669"/>
    <property type="project" value="UniProtKB-SubCell"/>
</dbReference>
<feature type="compositionally biased region" description="Low complexity" evidence="9">
    <location>
        <begin position="179"/>
        <end position="191"/>
    </location>
</feature>
<dbReference type="AlphaFoldDB" id="A0ABD3U3Q7"/>
<organism evidence="11 12">
    <name type="scientific">Penstemon smallii</name>
    <dbReference type="NCBI Taxonomy" id="265156"/>
    <lineage>
        <taxon>Eukaryota</taxon>
        <taxon>Viridiplantae</taxon>
        <taxon>Streptophyta</taxon>
        <taxon>Embryophyta</taxon>
        <taxon>Tracheophyta</taxon>
        <taxon>Spermatophyta</taxon>
        <taxon>Magnoliopsida</taxon>
        <taxon>eudicotyledons</taxon>
        <taxon>Gunneridae</taxon>
        <taxon>Pentapetalae</taxon>
        <taxon>asterids</taxon>
        <taxon>lamiids</taxon>
        <taxon>Lamiales</taxon>
        <taxon>Plantaginaceae</taxon>
        <taxon>Cheloneae</taxon>
        <taxon>Penstemon</taxon>
    </lineage>
</organism>
<feature type="domain" description="AP2/ERF" evidence="10">
    <location>
        <begin position="23"/>
        <end position="80"/>
    </location>
</feature>
<dbReference type="EMBL" id="JBJXBP010000002">
    <property type="protein sequence ID" value="KAL3844089.1"/>
    <property type="molecule type" value="Genomic_DNA"/>
</dbReference>
<evidence type="ECO:0000259" key="10">
    <source>
        <dbReference type="PROSITE" id="PS51032"/>
    </source>
</evidence>
<evidence type="ECO:0000256" key="1">
    <source>
        <dbReference type="ARBA" id="ARBA00004123"/>
    </source>
</evidence>
<dbReference type="PANTHER" id="PTHR31985:SF215">
    <property type="entry name" value="OS02G0781300 PROTEIN"/>
    <property type="match status" value="1"/>
</dbReference>
<dbReference type="InterPro" id="IPR036955">
    <property type="entry name" value="AP2/ERF_dom_sf"/>
</dbReference>
<evidence type="ECO:0000256" key="7">
    <source>
        <dbReference type="ARBA" id="ARBA00023242"/>
    </source>
</evidence>
<feature type="region of interest" description="Disordered" evidence="9">
    <location>
        <begin position="163"/>
        <end position="192"/>
    </location>
</feature>
<dbReference type="Gene3D" id="3.30.730.10">
    <property type="entry name" value="AP2/ERF domain"/>
    <property type="match status" value="1"/>
</dbReference>
<comment type="similarity">
    <text evidence="8">Belongs to the AP2/ERF transcription factor family. ERF subfamily.</text>
</comment>
<proteinExistence type="inferred from homology"/>
<accession>A0ABD3U3Q7</accession>
<comment type="caution">
    <text evidence="11">The sequence shown here is derived from an EMBL/GenBank/DDBJ whole genome shotgun (WGS) entry which is preliminary data.</text>
</comment>
<evidence type="ECO:0000256" key="4">
    <source>
        <dbReference type="ARBA" id="ARBA00023125"/>
    </source>
</evidence>
<gene>
    <name evidence="11" type="ORF">ACJIZ3_001492</name>
</gene>
<dbReference type="PANTHER" id="PTHR31985">
    <property type="entry name" value="ETHYLENE-RESPONSIVE TRANSCRIPTION FACTOR ERF042-RELATED"/>
    <property type="match status" value="1"/>
</dbReference>
<dbReference type="Proteomes" id="UP001634393">
    <property type="component" value="Unassembled WGS sequence"/>
</dbReference>
<keyword evidence="3" id="KW-0805">Transcription regulation</keyword>
<keyword evidence="12" id="KW-1185">Reference proteome</keyword>
<evidence type="ECO:0000256" key="3">
    <source>
        <dbReference type="ARBA" id="ARBA00023015"/>
    </source>
</evidence>
<keyword evidence="4" id="KW-0238">DNA-binding</keyword>
<evidence type="ECO:0000256" key="2">
    <source>
        <dbReference type="ARBA" id="ARBA00022821"/>
    </source>
</evidence>
<evidence type="ECO:0000256" key="9">
    <source>
        <dbReference type="SAM" id="MobiDB-lite"/>
    </source>
</evidence>
<protein>
    <recommendedName>
        <fullName evidence="10">AP2/ERF domain-containing protein</fullName>
    </recommendedName>
</protein>
<evidence type="ECO:0000313" key="11">
    <source>
        <dbReference type="EMBL" id="KAL3844089.1"/>
    </source>
</evidence>
<keyword evidence="6" id="KW-0804">Transcription</keyword>
<name>A0ABD3U3Q7_9LAMI</name>
<dbReference type="CDD" id="cd00018">
    <property type="entry name" value="AP2"/>
    <property type="match status" value="1"/>
</dbReference>
<keyword evidence="2" id="KW-0611">Plant defense</keyword>
<dbReference type="PRINTS" id="PR00367">
    <property type="entry name" value="ETHRSPELEMNT"/>
</dbReference>
<evidence type="ECO:0000256" key="5">
    <source>
        <dbReference type="ARBA" id="ARBA00023159"/>
    </source>
</evidence>
<dbReference type="GO" id="GO:0003677">
    <property type="term" value="F:DNA binding"/>
    <property type="evidence" value="ECO:0007669"/>
    <property type="project" value="UniProtKB-KW"/>
</dbReference>
<dbReference type="Pfam" id="PF00847">
    <property type="entry name" value="AP2"/>
    <property type="match status" value="1"/>
</dbReference>
<reference evidence="11 12" key="1">
    <citation type="submission" date="2024-12" db="EMBL/GenBank/DDBJ databases">
        <title>The unique morphological basis and parallel evolutionary history of personate flowers in Penstemon.</title>
        <authorList>
            <person name="Depatie T.H."/>
            <person name="Wessinger C.A."/>
        </authorList>
    </citation>
    <scope>NUCLEOTIDE SEQUENCE [LARGE SCALE GENOMIC DNA]</scope>
    <source>
        <strain evidence="11">WTNN_2</strain>
        <tissue evidence="11">Leaf</tissue>
    </source>
</reference>
<evidence type="ECO:0000256" key="8">
    <source>
        <dbReference type="ARBA" id="ARBA00024343"/>
    </source>
</evidence>
<dbReference type="InterPro" id="IPR051032">
    <property type="entry name" value="AP2/ERF_TF_ERF_subfamily"/>
</dbReference>
<comment type="subcellular location">
    <subcellularLocation>
        <location evidence="1">Nucleus</location>
    </subcellularLocation>
</comment>